<evidence type="ECO:0000256" key="12">
    <source>
        <dbReference type="RuleBase" id="RU000304"/>
    </source>
</evidence>
<dbReference type="InterPro" id="IPR017441">
    <property type="entry name" value="Protein_kinase_ATP_BS"/>
</dbReference>
<evidence type="ECO:0000313" key="15">
    <source>
        <dbReference type="Proteomes" id="UP001327560"/>
    </source>
</evidence>
<dbReference type="Gene3D" id="1.10.510.10">
    <property type="entry name" value="Transferase(Phosphotransferase) domain 1"/>
    <property type="match status" value="1"/>
</dbReference>
<keyword evidence="2" id="KW-0808">Transferase</keyword>
<dbReference type="Proteomes" id="UP001327560">
    <property type="component" value="Chromosome 5"/>
</dbReference>
<dbReference type="AlphaFoldDB" id="A0AAQ3KGU5"/>
<keyword evidence="15" id="KW-1185">Reference proteome</keyword>
<evidence type="ECO:0000256" key="10">
    <source>
        <dbReference type="ARBA" id="ARBA00051693"/>
    </source>
</evidence>
<comment type="similarity">
    <text evidence="6">Belongs to the protein kinase superfamily. STE Ser/Thr protein kinase family. MAP kinase kinase subfamily.</text>
</comment>
<dbReference type="PANTHER" id="PTHR48013">
    <property type="entry name" value="DUAL SPECIFICITY MITOGEN-ACTIVATED PROTEIN KINASE KINASE 5-RELATED"/>
    <property type="match status" value="1"/>
</dbReference>
<reference evidence="14 15" key="1">
    <citation type="submission" date="2023-10" db="EMBL/GenBank/DDBJ databases">
        <title>Chromosome-scale genome assembly provides insights into flower coloration mechanisms of Canna indica.</title>
        <authorList>
            <person name="Li C."/>
        </authorList>
    </citation>
    <scope>NUCLEOTIDE SEQUENCE [LARGE SCALE GENOMIC DNA]</scope>
    <source>
        <tissue evidence="14">Flower</tissue>
    </source>
</reference>
<comment type="catalytic activity">
    <reaction evidence="8">
        <text>L-seryl-[protein] + ATP = O-phospho-L-seryl-[protein] + ADP + H(+)</text>
        <dbReference type="Rhea" id="RHEA:17989"/>
        <dbReference type="Rhea" id="RHEA-COMP:9863"/>
        <dbReference type="Rhea" id="RHEA-COMP:11604"/>
        <dbReference type="ChEBI" id="CHEBI:15378"/>
        <dbReference type="ChEBI" id="CHEBI:29999"/>
        <dbReference type="ChEBI" id="CHEBI:30616"/>
        <dbReference type="ChEBI" id="CHEBI:83421"/>
        <dbReference type="ChEBI" id="CHEBI:456216"/>
        <dbReference type="EC" id="2.7.12.2"/>
    </reaction>
</comment>
<name>A0AAQ3KGU5_9LILI</name>
<dbReference type="PROSITE" id="PS00107">
    <property type="entry name" value="PROTEIN_KINASE_ATP"/>
    <property type="match status" value="1"/>
</dbReference>
<evidence type="ECO:0000256" key="1">
    <source>
        <dbReference type="ARBA" id="ARBA00022527"/>
    </source>
</evidence>
<dbReference type="Pfam" id="PF00069">
    <property type="entry name" value="Pkinase"/>
    <property type="match status" value="1"/>
</dbReference>
<evidence type="ECO:0000256" key="4">
    <source>
        <dbReference type="ARBA" id="ARBA00022777"/>
    </source>
</evidence>
<feature type="binding site" evidence="11">
    <location>
        <position position="205"/>
    </location>
    <ligand>
        <name>ATP</name>
        <dbReference type="ChEBI" id="CHEBI:30616"/>
    </ligand>
</feature>
<evidence type="ECO:0000256" key="8">
    <source>
        <dbReference type="ARBA" id="ARBA00049014"/>
    </source>
</evidence>
<evidence type="ECO:0000256" key="5">
    <source>
        <dbReference type="ARBA" id="ARBA00022840"/>
    </source>
</evidence>
<proteinExistence type="inferred from homology"/>
<dbReference type="GO" id="GO:0005524">
    <property type="term" value="F:ATP binding"/>
    <property type="evidence" value="ECO:0007669"/>
    <property type="project" value="UniProtKB-UniRule"/>
</dbReference>
<keyword evidence="4 14" id="KW-0418">Kinase</keyword>
<dbReference type="PROSITE" id="PS00108">
    <property type="entry name" value="PROTEIN_KINASE_ST"/>
    <property type="match status" value="1"/>
</dbReference>
<dbReference type="CDD" id="cd06623">
    <property type="entry name" value="PKc_MAPKK_plant_like"/>
    <property type="match status" value="1"/>
</dbReference>
<accession>A0AAQ3KGU5</accession>
<dbReference type="PROSITE" id="PS50011">
    <property type="entry name" value="PROTEIN_KINASE_DOM"/>
    <property type="match status" value="1"/>
</dbReference>
<dbReference type="Gene3D" id="3.30.200.20">
    <property type="entry name" value="Phosphorylase Kinase, domain 1"/>
    <property type="match status" value="1"/>
</dbReference>
<evidence type="ECO:0000256" key="11">
    <source>
        <dbReference type="PROSITE-ProRule" id="PRU10141"/>
    </source>
</evidence>
<evidence type="ECO:0000256" key="3">
    <source>
        <dbReference type="ARBA" id="ARBA00022741"/>
    </source>
</evidence>
<sequence length="457" mass="51532">MQRGNVRYNIPTINYNFIYNCWCKEVALTCSCADFSNARQSNTSTTVAVRFDIYGSKLLANEAFFFVDPASCLSRQSTSFATIIPTRLLPPRERRNRINQWPRGLGLMRKGGLNPGLRLSLPSHEDSISQFLTQSGTFKDGDLLVNKDGLRIVSHSEEARQPVVKPTENQLNLEDMDAVKVIGKGNGGIVQLVRHKWTGQFFALKVIELNIQDSARRQIAQELRISMSTQCPYIIVCYQCFYYNGVISVVLEYMDGGSLADFLKSVKTIPEPYLAAICNQVLEGLVYLHHEKRIIHRDIKPSNILINHRGEVKISDFGVSAIIASSSGQRDTFTGTYNYMSPERIATPKHGYISDIWSFGLVMLECATGQFPYPQCDSFYELLDTIVEQPSPCASPEHFSPEFCSFISLCLQKKPKDRKSARVLLKHPFLSMYNDLNVDLSAYFTNSGLPLSQLLKE</sequence>
<evidence type="ECO:0000256" key="2">
    <source>
        <dbReference type="ARBA" id="ARBA00022679"/>
    </source>
</evidence>
<dbReference type="EMBL" id="CP136894">
    <property type="protein sequence ID" value="WOL08164.1"/>
    <property type="molecule type" value="Genomic_DNA"/>
</dbReference>
<keyword evidence="3 11" id="KW-0547">Nucleotide-binding</keyword>
<evidence type="ECO:0000256" key="7">
    <source>
        <dbReference type="ARBA" id="ARBA00038999"/>
    </source>
</evidence>
<keyword evidence="5 11" id="KW-0067">ATP-binding</keyword>
<evidence type="ECO:0000256" key="6">
    <source>
        <dbReference type="ARBA" id="ARBA00038035"/>
    </source>
</evidence>
<dbReference type="InterPro" id="IPR011009">
    <property type="entry name" value="Kinase-like_dom_sf"/>
</dbReference>
<dbReference type="EC" id="2.7.12.2" evidence="7"/>
<dbReference type="GO" id="GO:0004708">
    <property type="term" value="F:MAP kinase kinase activity"/>
    <property type="evidence" value="ECO:0007669"/>
    <property type="project" value="UniProtKB-EC"/>
</dbReference>
<feature type="domain" description="Protein kinase" evidence="13">
    <location>
        <begin position="176"/>
        <end position="430"/>
    </location>
</feature>
<evidence type="ECO:0000256" key="9">
    <source>
        <dbReference type="ARBA" id="ARBA00049299"/>
    </source>
</evidence>
<protein>
    <recommendedName>
        <fullName evidence="7">mitogen-activated protein kinase kinase</fullName>
        <ecNumber evidence="7">2.7.12.2</ecNumber>
    </recommendedName>
</protein>
<dbReference type="FunFam" id="3.30.200.20:FF:000265">
    <property type="entry name" value="Mitogen-activated protein kinase kinase 6"/>
    <property type="match status" value="1"/>
</dbReference>
<organism evidence="14 15">
    <name type="scientific">Canna indica</name>
    <name type="common">Indian-shot</name>
    <dbReference type="NCBI Taxonomy" id="4628"/>
    <lineage>
        <taxon>Eukaryota</taxon>
        <taxon>Viridiplantae</taxon>
        <taxon>Streptophyta</taxon>
        <taxon>Embryophyta</taxon>
        <taxon>Tracheophyta</taxon>
        <taxon>Spermatophyta</taxon>
        <taxon>Magnoliopsida</taxon>
        <taxon>Liliopsida</taxon>
        <taxon>Zingiberales</taxon>
        <taxon>Cannaceae</taxon>
        <taxon>Canna</taxon>
    </lineage>
</organism>
<dbReference type="InterPro" id="IPR008271">
    <property type="entry name" value="Ser/Thr_kinase_AS"/>
</dbReference>
<dbReference type="SUPFAM" id="SSF56112">
    <property type="entry name" value="Protein kinase-like (PK-like)"/>
    <property type="match status" value="1"/>
</dbReference>
<dbReference type="SMART" id="SM00220">
    <property type="entry name" value="S_TKc"/>
    <property type="match status" value="1"/>
</dbReference>
<dbReference type="PANTHER" id="PTHR48013:SF32">
    <property type="entry name" value="MITOGEN-ACTIVATED PROTEIN KINASE KINASE 2-LIKE"/>
    <property type="match status" value="1"/>
</dbReference>
<dbReference type="InterPro" id="IPR000719">
    <property type="entry name" value="Prot_kinase_dom"/>
</dbReference>
<comment type="catalytic activity">
    <reaction evidence="9">
        <text>L-threonyl-[protein] + ATP = O-phospho-L-threonyl-[protein] + ADP + H(+)</text>
        <dbReference type="Rhea" id="RHEA:46608"/>
        <dbReference type="Rhea" id="RHEA-COMP:11060"/>
        <dbReference type="Rhea" id="RHEA-COMP:11605"/>
        <dbReference type="ChEBI" id="CHEBI:15378"/>
        <dbReference type="ChEBI" id="CHEBI:30013"/>
        <dbReference type="ChEBI" id="CHEBI:30616"/>
        <dbReference type="ChEBI" id="CHEBI:61977"/>
        <dbReference type="ChEBI" id="CHEBI:456216"/>
        <dbReference type="EC" id="2.7.12.2"/>
    </reaction>
</comment>
<comment type="catalytic activity">
    <reaction evidence="10">
        <text>L-tyrosyl-[protein] + ATP = O-phospho-L-tyrosyl-[protein] + ADP + H(+)</text>
        <dbReference type="Rhea" id="RHEA:10596"/>
        <dbReference type="Rhea" id="RHEA-COMP:10136"/>
        <dbReference type="Rhea" id="RHEA-COMP:20101"/>
        <dbReference type="ChEBI" id="CHEBI:15378"/>
        <dbReference type="ChEBI" id="CHEBI:30616"/>
        <dbReference type="ChEBI" id="CHEBI:46858"/>
        <dbReference type="ChEBI" id="CHEBI:61978"/>
        <dbReference type="ChEBI" id="CHEBI:456216"/>
        <dbReference type="EC" id="2.7.12.2"/>
    </reaction>
</comment>
<evidence type="ECO:0000313" key="14">
    <source>
        <dbReference type="EMBL" id="WOL08164.1"/>
    </source>
</evidence>
<dbReference type="FunFam" id="1.10.510.10:FF:000432">
    <property type="entry name" value="mitogen-activated protein kinase kinase 3"/>
    <property type="match status" value="1"/>
</dbReference>
<gene>
    <name evidence="14" type="ORF">Cni_G16916</name>
</gene>
<evidence type="ECO:0000259" key="13">
    <source>
        <dbReference type="PROSITE" id="PS50011"/>
    </source>
</evidence>
<dbReference type="GO" id="GO:0004674">
    <property type="term" value="F:protein serine/threonine kinase activity"/>
    <property type="evidence" value="ECO:0007669"/>
    <property type="project" value="UniProtKB-KW"/>
</dbReference>
<keyword evidence="1 12" id="KW-0723">Serine/threonine-protein kinase</keyword>
<dbReference type="GO" id="GO:0051707">
    <property type="term" value="P:response to other organism"/>
    <property type="evidence" value="ECO:0007669"/>
    <property type="project" value="UniProtKB-ARBA"/>
</dbReference>